<dbReference type="SUPFAM" id="SSF49373">
    <property type="entry name" value="Invasin/intimin cell-adhesion fragments"/>
    <property type="match status" value="4"/>
</dbReference>
<dbReference type="InterPro" id="IPR008964">
    <property type="entry name" value="Invasin/intimin_cell_adhesion"/>
</dbReference>
<sequence>MSDHSDHEPNLLDQILETEPGIKSALSTHAVAQDTVLDLQGKPPAALVQRFCGLRMKQAQRLKDRLDVATAAMMRVFRENRLSAATRRAADELKGPLAQSNGPTFENQFSPSWGNHTHPQAVDATTSPAAYLIDLLTFVEKELEPEGNVLKAVTLKTRRPDLYDLSLDEDTMNRTVTQVEVVNHVMESAIERQRKLADDTTATQDKLLQVRYPLKQFPYEHYWEQIRTVLAHHELSVSDISRLSDIDAPYFIQPGAHSQWSDVALQQDAGLGPALRAILLEAPYFGTGGEVRFNPQTRRLLAPPHTSGARRAEQVASNSVSFFKDNFGVQAYPTLQNVVTFCQALHMSQDEMESLFALAAYAPVRSDNVVVEASRAPASPVQFGARFINSGSDTPVSVASDNDEPTLHHFQHLTEDRCDRINRLVRLATALKLSYAETDQIVCAAIEAERRAAISQETASEAPLWMTANTIRALGVFQFLRERFSCGAEDFSALLSDMSIFASGDTLSHFDRVFNAETTTPLVLDDAPFSLGSEDVQSKRTVDQLCQGLGINMETFRYLSRLVMQGQSQSTLARTLPTVSAFYRITLLARLLSITTIELLSLLEVLSPEGQYALQLAGAPQNAMYNSYIQTDTLSVIHALSRCVAWCQTQQLPIAWLVQQLLPVETTDVVPEEYRTLLGELKSHLVPFQDFDRLLAEAGVTPLRTQSWMQNLTQIVDAQGLITDTGHSEEDFDPVYYEHFAAREIEVVIERLMRVPPEEGKGEGQTQSEDSELPLLTADEAERLKTLILGVVLRIRSQQWGVVQERLSHFLSLKADSVIPVIYWAGGKAHTLLESATNFEPDQLQSEALKAMMPLMQRMQRCARVVNQFALSPAMFSSLLVRAQRPRWSIKSTELTLQTLYFLERYSRCLRQAKQSEEQLLGYFDLIESLGELSHNEHRLIKDAAAEKIAAWLGWGIREVLDVAAQVTSDGIIRNLAQLCALVDTRQLCEKTGLSAGSLMKLSRLSGHSDTQAYRSAAHEVLSSLRQAPEQRRDEVELRQSLSTRCLVSNPRLVARKTNEETAVSLTLLDMNNQPVSDIRVRWSTDLGSLLDHYSYTDEQGIATVRLQAGQQIGVAHVQATYLLDSKAFAPPVVIDCHESLWLHETTVPKKPVLAGNRGRFNLQVQLLDGLGNQGVDRLVNWTSSIGEFIDSSGETLTDSEGISRISLRSMQAGKGIVALWYAGNPENVQKFEVVFDDLPYVGSLALTSWAVVGDDIRISATILGLDGNPYPDQALKWACAGAELVSQEELSDANGQAKAVLSAKAAGLVEVTVMLSKSGDTEDDYYTETLSFEVLSNATCAKASTSGKWPIANGISAAEYSLHILSDDGKPVERYPVTWTVQEGEVEAVTSLTGPDGMAHYLLKSTQVGERTVVASWGDDGSYPFEAVKFLPEQGLEILFEQQPVEGPVVITQPTEGEAQYTLSCRLPEGHPLLEAELYLLYSGRFSASSLGLEFDPRLGEAKPFEASAVQMDWKITSLPTGSNQEASLQLGVSYKQAMEPIWIDVIVKPSPA</sequence>
<comment type="similarity">
    <text evidence="1">Belongs to the intimin/invasin family.</text>
</comment>
<evidence type="ECO:0000256" key="1">
    <source>
        <dbReference type="ARBA" id="ARBA00010116"/>
    </source>
</evidence>
<keyword evidence="2" id="KW-0843">Virulence</keyword>
<dbReference type="InterPro" id="IPR003344">
    <property type="entry name" value="Big_1_dom"/>
</dbReference>
<dbReference type="Pfam" id="PF03538">
    <property type="entry name" value="VRP1"/>
    <property type="match status" value="1"/>
</dbReference>
<dbReference type="InterPro" id="IPR051715">
    <property type="entry name" value="Intimin-Invasin_domain"/>
</dbReference>
<dbReference type="Pfam" id="PF02369">
    <property type="entry name" value="Big_1"/>
    <property type="match status" value="1"/>
</dbReference>
<evidence type="ECO:0000313" key="4">
    <source>
        <dbReference type="EMBL" id="BBT40449.1"/>
    </source>
</evidence>
<dbReference type="EMBL" id="AP022227">
    <property type="protein sequence ID" value="BBT40449.1"/>
    <property type="molecule type" value="Genomic_DNA"/>
</dbReference>
<dbReference type="GO" id="GO:0009279">
    <property type="term" value="C:cell outer membrane"/>
    <property type="evidence" value="ECO:0007669"/>
    <property type="project" value="TreeGrafter"/>
</dbReference>
<evidence type="ECO:0000259" key="3">
    <source>
        <dbReference type="Pfam" id="PF02369"/>
    </source>
</evidence>
<reference evidence="4 5" key="1">
    <citation type="submission" date="2019-12" db="EMBL/GenBank/DDBJ databases">
        <title>complete genome sequences of Pseudomonas putida str. WP8-W18-CRE-01 isolated from wastewater treatment plant effluent.</title>
        <authorList>
            <person name="Sekizuka T."/>
            <person name="Itokawa K."/>
            <person name="Yatsu K."/>
            <person name="Inamine Y."/>
            <person name="Kuroda M."/>
        </authorList>
    </citation>
    <scope>NUCLEOTIDE SEQUENCE [LARGE SCALE GENOMIC DNA]</scope>
    <source>
        <strain evidence="4 5">WP8-W18-CRE-01</strain>
    </source>
</reference>
<feature type="domain" description="Big-1" evidence="3">
    <location>
        <begin position="1349"/>
        <end position="1420"/>
    </location>
</feature>
<evidence type="ECO:0000313" key="5">
    <source>
        <dbReference type="Proteomes" id="UP000515680"/>
    </source>
</evidence>
<name>A0A6S5U159_PSEPU</name>
<protein>
    <recommendedName>
        <fullName evidence="3">Big-1 domain-containing protein</fullName>
    </recommendedName>
</protein>
<evidence type="ECO:0000256" key="2">
    <source>
        <dbReference type="ARBA" id="ARBA00023026"/>
    </source>
</evidence>
<gene>
    <name evidence="4" type="ORF">WP8W18C01_27900</name>
</gene>
<dbReference type="Proteomes" id="UP000515680">
    <property type="component" value="Chromosome"/>
</dbReference>
<organism evidence="4 5">
    <name type="scientific">Pseudomonas putida</name>
    <name type="common">Arthrobacter siderocapsulatus</name>
    <dbReference type="NCBI Taxonomy" id="303"/>
    <lineage>
        <taxon>Bacteria</taxon>
        <taxon>Pseudomonadati</taxon>
        <taxon>Pseudomonadota</taxon>
        <taxon>Gammaproteobacteria</taxon>
        <taxon>Pseudomonadales</taxon>
        <taxon>Pseudomonadaceae</taxon>
        <taxon>Pseudomonas</taxon>
    </lineage>
</organism>
<accession>A0A6S5U159</accession>
<dbReference type="RefSeq" id="WP_182815316.1">
    <property type="nucleotide sequence ID" value="NZ_AP022227.1"/>
</dbReference>
<dbReference type="InterPro" id="IPR018003">
    <property type="entry name" value="Insecticidal_toxin/plasmid_vir"/>
</dbReference>
<dbReference type="PANTHER" id="PTHR39576:SF1">
    <property type="entry name" value="INVASIN"/>
    <property type="match status" value="1"/>
</dbReference>
<dbReference type="PANTHER" id="PTHR39576">
    <property type="entry name" value="ATTACHING AND EFFACING PROTEIN HOMOLOG-RELATED-RELATED"/>
    <property type="match status" value="1"/>
</dbReference>
<dbReference type="InterPro" id="IPR013783">
    <property type="entry name" value="Ig-like_fold"/>
</dbReference>
<proteinExistence type="inferred from homology"/>
<dbReference type="Gene3D" id="2.60.40.10">
    <property type="entry name" value="Immunoglobulins"/>
    <property type="match status" value="4"/>
</dbReference>